<accession>A0ABD1ZE75</accession>
<dbReference type="EMBL" id="JBHFFA010000002">
    <property type="protein sequence ID" value="KAL2644932.1"/>
    <property type="molecule type" value="Genomic_DNA"/>
</dbReference>
<dbReference type="Pfam" id="PF00403">
    <property type="entry name" value="HMA"/>
    <property type="match status" value="1"/>
</dbReference>
<sequence>MSTYMELFYGDQPSYGRSSSTYYPTTIRPAGWKTTSLVFHVPLCCESCVQKIRKALSKNEEVENVDVDMMKSKVIVTGYLNPERILRRIRKVKKSATFWDASYDDGTQNPYSHTAEYDYTDPHAFDGSSRAHDYDYRSRHQYVPDEYSSRTSYYGYSRNPAPRSYYDPARSYRSSYDAYRYL</sequence>
<comment type="caution">
    <text evidence="3">The sequence shown here is derived from an EMBL/GenBank/DDBJ whole genome shotgun (WGS) entry which is preliminary data.</text>
</comment>
<dbReference type="AlphaFoldDB" id="A0ABD1ZE75"/>
<evidence type="ECO:0000259" key="2">
    <source>
        <dbReference type="PROSITE" id="PS50846"/>
    </source>
</evidence>
<dbReference type="PANTHER" id="PTHR22814">
    <property type="entry name" value="COPPER TRANSPORT PROTEIN ATOX1-RELATED"/>
    <property type="match status" value="1"/>
</dbReference>
<keyword evidence="1" id="KW-0479">Metal-binding</keyword>
<dbReference type="GO" id="GO:0046872">
    <property type="term" value="F:metal ion binding"/>
    <property type="evidence" value="ECO:0007669"/>
    <property type="project" value="UniProtKB-KW"/>
</dbReference>
<evidence type="ECO:0000256" key="1">
    <source>
        <dbReference type="ARBA" id="ARBA00022723"/>
    </source>
</evidence>
<dbReference type="CDD" id="cd00371">
    <property type="entry name" value="HMA"/>
    <property type="match status" value="1"/>
</dbReference>
<keyword evidence="4" id="KW-1185">Reference proteome</keyword>
<reference evidence="3 4" key="1">
    <citation type="submission" date="2024-09" db="EMBL/GenBank/DDBJ databases">
        <title>Chromosome-scale assembly of Riccia fluitans.</title>
        <authorList>
            <person name="Paukszto L."/>
            <person name="Sawicki J."/>
            <person name="Karawczyk K."/>
            <person name="Piernik-Szablinska J."/>
            <person name="Szczecinska M."/>
            <person name="Mazdziarz M."/>
        </authorList>
    </citation>
    <scope>NUCLEOTIDE SEQUENCE [LARGE SCALE GENOMIC DNA]</scope>
    <source>
        <strain evidence="3">Rf_01</strain>
        <tissue evidence="3">Aerial parts of the thallus</tissue>
    </source>
</reference>
<gene>
    <name evidence="3" type="ORF">R1flu_012519</name>
</gene>
<proteinExistence type="predicted"/>
<dbReference type="PANTHER" id="PTHR22814:SF336">
    <property type="entry name" value="HEAVY METAL-ASSOCIATED ISOPRENYLATED PLANT PROTEIN 23"/>
    <property type="match status" value="1"/>
</dbReference>
<evidence type="ECO:0000313" key="3">
    <source>
        <dbReference type="EMBL" id="KAL2644932.1"/>
    </source>
</evidence>
<dbReference type="InterPro" id="IPR036163">
    <property type="entry name" value="HMA_dom_sf"/>
</dbReference>
<protein>
    <recommendedName>
        <fullName evidence="2">HMA domain-containing protein</fullName>
    </recommendedName>
</protein>
<name>A0ABD1ZE75_9MARC</name>
<dbReference type="SUPFAM" id="SSF55008">
    <property type="entry name" value="HMA, heavy metal-associated domain"/>
    <property type="match status" value="1"/>
</dbReference>
<evidence type="ECO:0000313" key="4">
    <source>
        <dbReference type="Proteomes" id="UP001605036"/>
    </source>
</evidence>
<dbReference type="Gene3D" id="3.30.70.100">
    <property type="match status" value="1"/>
</dbReference>
<dbReference type="Proteomes" id="UP001605036">
    <property type="component" value="Unassembled WGS sequence"/>
</dbReference>
<dbReference type="PROSITE" id="PS50846">
    <property type="entry name" value="HMA_2"/>
    <property type="match status" value="1"/>
</dbReference>
<dbReference type="InterPro" id="IPR006121">
    <property type="entry name" value="HMA_dom"/>
</dbReference>
<organism evidence="3 4">
    <name type="scientific">Riccia fluitans</name>
    <dbReference type="NCBI Taxonomy" id="41844"/>
    <lineage>
        <taxon>Eukaryota</taxon>
        <taxon>Viridiplantae</taxon>
        <taxon>Streptophyta</taxon>
        <taxon>Embryophyta</taxon>
        <taxon>Marchantiophyta</taxon>
        <taxon>Marchantiopsida</taxon>
        <taxon>Marchantiidae</taxon>
        <taxon>Marchantiales</taxon>
        <taxon>Ricciaceae</taxon>
        <taxon>Riccia</taxon>
    </lineage>
</organism>
<feature type="domain" description="HMA" evidence="2">
    <location>
        <begin position="34"/>
        <end position="97"/>
    </location>
</feature>